<dbReference type="Proteomes" id="UP000296049">
    <property type="component" value="Unassembled WGS sequence"/>
</dbReference>
<accession>R0M079</accession>
<organism evidence="1 2">
    <name type="scientific">Anas platyrhynchos</name>
    <name type="common">Mallard</name>
    <name type="synonym">Anas boschas</name>
    <dbReference type="NCBI Taxonomy" id="8839"/>
    <lineage>
        <taxon>Eukaryota</taxon>
        <taxon>Metazoa</taxon>
        <taxon>Chordata</taxon>
        <taxon>Craniata</taxon>
        <taxon>Vertebrata</taxon>
        <taxon>Euteleostomi</taxon>
        <taxon>Archelosauria</taxon>
        <taxon>Archosauria</taxon>
        <taxon>Dinosauria</taxon>
        <taxon>Saurischia</taxon>
        <taxon>Theropoda</taxon>
        <taxon>Coelurosauria</taxon>
        <taxon>Aves</taxon>
        <taxon>Neognathae</taxon>
        <taxon>Galloanserae</taxon>
        <taxon>Anseriformes</taxon>
        <taxon>Anatidae</taxon>
        <taxon>Anatinae</taxon>
        <taxon>Anas</taxon>
    </lineage>
</organism>
<protein>
    <submittedName>
        <fullName evidence="1">Uncharacterized protein</fullName>
    </submittedName>
</protein>
<keyword evidence="2" id="KW-1185">Reference proteome</keyword>
<gene>
    <name evidence="1" type="ORF">Anapl_02022</name>
</gene>
<evidence type="ECO:0000313" key="2">
    <source>
        <dbReference type="Proteomes" id="UP000296049"/>
    </source>
</evidence>
<evidence type="ECO:0000313" key="1">
    <source>
        <dbReference type="EMBL" id="EOB07500.1"/>
    </source>
</evidence>
<sequence>MLKGKTGCLRIAGSQELATRDKAQGLHQGQTFGIRNLLEERGITLKVVAALGVTLQVISVPCSASARSGGAGPDLFASTDQPGFVSCLRDAAPAATDLPFNTCTNEATDEPWRCTSGMVRDRSKHPVMPLAVAWFLGLHTAQGTDEEDPGQTQAM</sequence>
<dbReference type="AlphaFoldDB" id="R0M079"/>
<reference evidence="2" key="1">
    <citation type="journal article" date="2013" name="Nat. Genet.">
        <title>The duck genome and transcriptome provide insight into an avian influenza virus reservoir species.</title>
        <authorList>
            <person name="Huang Y."/>
            <person name="Li Y."/>
            <person name="Burt D.W."/>
            <person name="Chen H."/>
            <person name="Zhang Y."/>
            <person name="Qian W."/>
            <person name="Kim H."/>
            <person name="Gan S."/>
            <person name="Zhao Y."/>
            <person name="Li J."/>
            <person name="Yi K."/>
            <person name="Feng H."/>
            <person name="Zhu P."/>
            <person name="Li B."/>
            <person name="Liu Q."/>
            <person name="Fairley S."/>
            <person name="Magor K.E."/>
            <person name="Du Z."/>
            <person name="Hu X."/>
            <person name="Goodman L."/>
            <person name="Tafer H."/>
            <person name="Vignal A."/>
            <person name="Lee T."/>
            <person name="Kim K.W."/>
            <person name="Sheng Z."/>
            <person name="An Y."/>
            <person name="Searle S."/>
            <person name="Herrero J."/>
            <person name="Groenen M.A."/>
            <person name="Crooijmans R.P."/>
            <person name="Faraut T."/>
            <person name="Cai Q."/>
            <person name="Webster R.G."/>
            <person name="Aldridge J.R."/>
            <person name="Warren W.C."/>
            <person name="Bartschat S."/>
            <person name="Kehr S."/>
            <person name="Marz M."/>
            <person name="Stadler P.F."/>
            <person name="Smith J."/>
            <person name="Kraus R.H."/>
            <person name="Zhao Y."/>
            <person name="Ren L."/>
            <person name="Fei J."/>
            <person name="Morisson M."/>
            <person name="Kaiser P."/>
            <person name="Griffin D.K."/>
            <person name="Rao M."/>
            <person name="Pitel F."/>
            <person name="Wang J."/>
            <person name="Li N."/>
        </authorList>
    </citation>
    <scope>NUCLEOTIDE SEQUENCE [LARGE SCALE GENOMIC DNA]</scope>
</reference>
<dbReference type="EMBL" id="KB742523">
    <property type="protein sequence ID" value="EOB07500.1"/>
    <property type="molecule type" value="Genomic_DNA"/>
</dbReference>
<name>R0M079_ANAPL</name>
<proteinExistence type="predicted"/>